<evidence type="ECO:0008006" key="4">
    <source>
        <dbReference type="Google" id="ProtNLM"/>
    </source>
</evidence>
<feature type="chain" id="PRO_5045259125" description="Secreted protein" evidence="1">
    <location>
        <begin position="29"/>
        <end position="100"/>
    </location>
</feature>
<dbReference type="EMBL" id="JBHSAY010000023">
    <property type="protein sequence ID" value="MFC4135656.1"/>
    <property type="molecule type" value="Genomic_DNA"/>
</dbReference>
<dbReference type="Proteomes" id="UP001595816">
    <property type="component" value="Unassembled WGS sequence"/>
</dbReference>
<organism evidence="2 3">
    <name type="scientific">Hamadaea flava</name>
    <dbReference type="NCBI Taxonomy" id="1742688"/>
    <lineage>
        <taxon>Bacteria</taxon>
        <taxon>Bacillati</taxon>
        <taxon>Actinomycetota</taxon>
        <taxon>Actinomycetes</taxon>
        <taxon>Micromonosporales</taxon>
        <taxon>Micromonosporaceae</taxon>
        <taxon>Hamadaea</taxon>
    </lineage>
</organism>
<reference evidence="3" key="1">
    <citation type="journal article" date="2019" name="Int. J. Syst. Evol. Microbiol.">
        <title>The Global Catalogue of Microorganisms (GCM) 10K type strain sequencing project: providing services to taxonomists for standard genome sequencing and annotation.</title>
        <authorList>
            <consortium name="The Broad Institute Genomics Platform"/>
            <consortium name="The Broad Institute Genome Sequencing Center for Infectious Disease"/>
            <person name="Wu L."/>
            <person name="Ma J."/>
        </authorList>
    </citation>
    <scope>NUCLEOTIDE SEQUENCE [LARGE SCALE GENOMIC DNA]</scope>
    <source>
        <strain evidence="3">CGMCC 4.7289</strain>
    </source>
</reference>
<evidence type="ECO:0000256" key="1">
    <source>
        <dbReference type="SAM" id="SignalP"/>
    </source>
</evidence>
<comment type="caution">
    <text evidence="2">The sequence shown here is derived from an EMBL/GenBank/DDBJ whole genome shotgun (WGS) entry which is preliminary data.</text>
</comment>
<evidence type="ECO:0000313" key="2">
    <source>
        <dbReference type="EMBL" id="MFC4135656.1"/>
    </source>
</evidence>
<keyword evidence="1" id="KW-0732">Signal</keyword>
<dbReference type="RefSeq" id="WP_253750002.1">
    <property type="nucleotide sequence ID" value="NZ_JAMZDZ010000001.1"/>
</dbReference>
<feature type="signal peptide" evidence="1">
    <location>
        <begin position="1"/>
        <end position="28"/>
    </location>
</feature>
<protein>
    <recommendedName>
        <fullName evidence="4">Secreted protein</fullName>
    </recommendedName>
</protein>
<keyword evidence="3" id="KW-1185">Reference proteome</keyword>
<evidence type="ECO:0000313" key="3">
    <source>
        <dbReference type="Proteomes" id="UP001595816"/>
    </source>
</evidence>
<accession>A0ABV8LX76</accession>
<gene>
    <name evidence="2" type="ORF">ACFOZ4_34010</name>
</gene>
<name>A0ABV8LX76_9ACTN</name>
<proteinExistence type="predicted"/>
<sequence length="100" mass="11129">MRRRVLTLAVGVVTALSGLTLTATPAHADQTYWGCLADGKYMFGQYPASHDQHVYSCEWSPYYRYWKYVSTCAEGTHPVAVLTETSEPGLYIAQTTCVTN</sequence>